<feature type="coiled-coil region" evidence="1">
    <location>
        <begin position="39"/>
        <end position="81"/>
    </location>
</feature>
<dbReference type="EMBL" id="LBRS01000006">
    <property type="protein sequence ID" value="KKQ01604.1"/>
    <property type="molecule type" value="Genomic_DNA"/>
</dbReference>
<accession>A0A0G0GPA3</accession>
<keyword evidence="2" id="KW-1133">Transmembrane helix</keyword>
<dbReference type="Proteomes" id="UP000034344">
    <property type="component" value="Unassembled WGS sequence"/>
</dbReference>
<gene>
    <name evidence="3" type="ORF">US11_C0006G0046</name>
</gene>
<sequence>MEKQNNHPVSNFWFGYLLGSITVGAGVFFFGTKKGRKTLSKLLELSENLEENIMTLLEELEENIEEKGQIVQAEAKKIERNSPTISYLLDKMKLFSPHHEKKVKKFFVKEGKIIEK</sequence>
<proteinExistence type="predicted"/>
<protein>
    <submittedName>
        <fullName evidence="3">Uncharacterized protein</fullName>
    </submittedName>
</protein>
<name>A0A0G0GPA3_9BACT</name>
<reference evidence="3 4" key="1">
    <citation type="journal article" date="2015" name="Nature">
        <title>rRNA introns, odd ribosomes, and small enigmatic genomes across a large radiation of phyla.</title>
        <authorList>
            <person name="Brown C.T."/>
            <person name="Hug L.A."/>
            <person name="Thomas B.C."/>
            <person name="Sharon I."/>
            <person name="Castelle C.J."/>
            <person name="Singh A."/>
            <person name="Wilkins M.J."/>
            <person name="Williams K.H."/>
            <person name="Banfield J.F."/>
        </authorList>
    </citation>
    <scope>NUCLEOTIDE SEQUENCE [LARGE SCALE GENOMIC DNA]</scope>
</reference>
<dbReference type="STRING" id="1618480.US11_C0006G0046"/>
<comment type="caution">
    <text evidence="3">The sequence shown here is derived from an EMBL/GenBank/DDBJ whole genome shotgun (WGS) entry which is preliminary data.</text>
</comment>
<organism evidence="3 4">
    <name type="scientific">Candidatus Roizmanbacteria bacterium GW2011_GWA2_36_23</name>
    <dbReference type="NCBI Taxonomy" id="1618480"/>
    <lineage>
        <taxon>Bacteria</taxon>
        <taxon>Candidatus Roizmaniibacteriota</taxon>
    </lineage>
</organism>
<dbReference type="AlphaFoldDB" id="A0A0G0GPA3"/>
<keyword evidence="2" id="KW-0812">Transmembrane</keyword>
<evidence type="ECO:0000313" key="4">
    <source>
        <dbReference type="Proteomes" id="UP000034344"/>
    </source>
</evidence>
<evidence type="ECO:0000313" key="3">
    <source>
        <dbReference type="EMBL" id="KKQ01604.1"/>
    </source>
</evidence>
<evidence type="ECO:0000256" key="2">
    <source>
        <dbReference type="SAM" id="Phobius"/>
    </source>
</evidence>
<evidence type="ECO:0000256" key="1">
    <source>
        <dbReference type="SAM" id="Coils"/>
    </source>
</evidence>
<keyword evidence="1" id="KW-0175">Coiled coil</keyword>
<feature type="transmembrane region" description="Helical" evidence="2">
    <location>
        <begin position="12"/>
        <end position="31"/>
    </location>
</feature>
<keyword evidence="2" id="KW-0472">Membrane</keyword>